<dbReference type="PROSITE" id="PS50930">
    <property type="entry name" value="HTH_LYTTR"/>
    <property type="match status" value="1"/>
</dbReference>
<evidence type="ECO:0000313" key="5">
    <source>
        <dbReference type="Proteomes" id="UP000267268"/>
    </source>
</evidence>
<keyword evidence="1" id="KW-0597">Phosphoprotein</keyword>
<dbReference type="GO" id="GO:0003677">
    <property type="term" value="F:DNA binding"/>
    <property type="evidence" value="ECO:0007669"/>
    <property type="project" value="InterPro"/>
</dbReference>
<dbReference type="Gene3D" id="3.40.50.2300">
    <property type="match status" value="1"/>
</dbReference>
<feature type="modified residue" description="4-aspartylphosphate" evidence="1">
    <location>
        <position position="56"/>
    </location>
</feature>
<dbReference type="Gene3D" id="2.40.50.1020">
    <property type="entry name" value="LytTr DNA-binding domain"/>
    <property type="match status" value="1"/>
</dbReference>
<evidence type="ECO:0000313" key="4">
    <source>
        <dbReference type="EMBL" id="AZQ63670.1"/>
    </source>
</evidence>
<evidence type="ECO:0000259" key="3">
    <source>
        <dbReference type="PROSITE" id="PS50930"/>
    </source>
</evidence>
<dbReference type="EMBL" id="CP034562">
    <property type="protein sequence ID" value="AZQ63670.1"/>
    <property type="molecule type" value="Genomic_DNA"/>
</dbReference>
<name>A0A3Q9FNM8_9BACT</name>
<accession>A0A3Q9FNM8</accession>
<dbReference type="GO" id="GO:0000156">
    <property type="term" value="F:phosphorelay response regulator activity"/>
    <property type="evidence" value="ECO:0007669"/>
    <property type="project" value="InterPro"/>
</dbReference>
<dbReference type="InterPro" id="IPR011006">
    <property type="entry name" value="CheY-like_superfamily"/>
</dbReference>
<evidence type="ECO:0000256" key="1">
    <source>
        <dbReference type="PROSITE-ProRule" id="PRU00169"/>
    </source>
</evidence>
<dbReference type="SMART" id="SM00850">
    <property type="entry name" value="LytTR"/>
    <property type="match status" value="1"/>
</dbReference>
<dbReference type="Pfam" id="PF00072">
    <property type="entry name" value="Response_reg"/>
    <property type="match status" value="1"/>
</dbReference>
<dbReference type="InterPro" id="IPR046947">
    <property type="entry name" value="LytR-like"/>
</dbReference>
<evidence type="ECO:0000259" key="2">
    <source>
        <dbReference type="PROSITE" id="PS50110"/>
    </source>
</evidence>
<dbReference type="PANTHER" id="PTHR37299:SF1">
    <property type="entry name" value="STAGE 0 SPORULATION PROTEIN A HOMOLOG"/>
    <property type="match status" value="1"/>
</dbReference>
<dbReference type="Pfam" id="PF04397">
    <property type="entry name" value="LytTR"/>
    <property type="match status" value="1"/>
</dbReference>
<dbReference type="SUPFAM" id="SSF52172">
    <property type="entry name" value="CheY-like"/>
    <property type="match status" value="1"/>
</dbReference>
<sequence length="233" mass="26847">MTNLKCLIVDDEEVSRMVVRDFIKRTEGLELSGEFDNAVSAYDVLKDTPVDLLFLDIEMPQMTGIELVQSLEKLPEVILITGRRDFGAEAYEYNLTDYLIKPITYPRFLKAVEKAKLSIEDSDQKLVENSSDDILYVKADHKIVKLALSEIFFVEALSDYMLINTKDKKYIVHSTMKALEKKFPENFIRVHRSYIANLDKITTIEDMQIVMPQKSIPIGNSYKSNFLSKLNFL</sequence>
<feature type="domain" description="Response regulatory" evidence="2">
    <location>
        <begin position="5"/>
        <end position="116"/>
    </location>
</feature>
<dbReference type="SMART" id="SM00448">
    <property type="entry name" value="REC"/>
    <property type="match status" value="1"/>
</dbReference>
<dbReference type="Proteomes" id="UP000267268">
    <property type="component" value="Chromosome 1"/>
</dbReference>
<dbReference type="OrthoDB" id="1646880at2"/>
<reference evidence="4 5" key="1">
    <citation type="submission" date="2018-12" db="EMBL/GenBank/DDBJ databases">
        <title>Flammeovirga pectinis sp. nov., isolated from the gut of the Korean scallop, Patinopecten yessoensis.</title>
        <authorList>
            <person name="Bae J.-W."/>
            <person name="Jeong Y.-S."/>
            <person name="Kang W."/>
        </authorList>
    </citation>
    <scope>NUCLEOTIDE SEQUENCE [LARGE SCALE GENOMIC DNA]</scope>
    <source>
        <strain evidence="4 5">L12M1</strain>
    </source>
</reference>
<dbReference type="PANTHER" id="PTHR37299">
    <property type="entry name" value="TRANSCRIPTIONAL REGULATOR-RELATED"/>
    <property type="match status" value="1"/>
</dbReference>
<dbReference type="RefSeq" id="WP_126616599.1">
    <property type="nucleotide sequence ID" value="NZ_CP034562.1"/>
</dbReference>
<feature type="domain" description="HTH LytTR-type" evidence="3">
    <location>
        <begin position="135"/>
        <end position="201"/>
    </location>
</feature>
<keyword evidence="5" id="KW-1185">Reference proteome</keyword>
<dbReference type="InterPro" id="IPR001789">
    <property type="entry name" value="Sig_transdc_resp-reg_receiver"/>
</dbReference>
<dbReference type="InterPro" id="IPR007492">
    <property type="entry name" value="LytTR_DNA-bd_dom"/>
</dbReference>
<organism evidence="4 5">
    <name type="scientific">Flammeovirga pectinis</name>
    <dbReference type="NCBI Taxonomy" id="2494373"/>
    <lineage>
        <taxon>Bacteria</taxon>
        <taxon>Pseudomonadati</taxon>
        <taxon>Bacteroidota</taxon>
        <taxon>Cytophagia</taxon>
        <taxon>Cytophagales</taxon>
        <taxon>Flammeovirgaceae</taxon>
        <taxon>Flammeovirga</taxon>
    </lineage>
</organism>
<proteinExistence type="predicted"/>
<dbReference type="AlphaFoldDB" id="A0A3Q9FNM8"/>
<protein>
    <submittedName>
        <fullName evidence="4">Response regulator transcription factor</fullName>
    </submittedName>
</protein>
<dbReference type="KEGG" id="fll:EI427_15990"/>
<gene>
    <name evidence="4" type="ORF">EI427_15990</name>
</gene>
<dbReference type="PROSITE" id="PS50110">
    <property type="entry name" value="RESPONSE_REGULATORY"/>
    <property type="match status" value="1"/>
</dbReference>